<sequence length="432" mass="49222">MDDAAKNNKSKTPKSRARNRFTAVAVRNLNEVGYHHDGGGLYLQVSPTKTKSWVLRYTLDKSVRYMGLGSAADWTLAEARERAHKYRQLLTDGIDPQTFREQERLHRTAQETEASRLRRTFAECAKEYHDANADDWKNTKHKDQWINTLTTYAFPVFGKVPMSQLTRDQIRQALLPIWKSKAETASRVLQRIRTTINYGAAMGYCNGLDSEQWVQLKETLPKNSKQLAGENHPSCPHGQVGAVLHKVMHGTSSDAVKLAFAFIVLTAARSGEVRFAVWEEIDLEERMWTIPKERMKADRVHTVPLSEAAMSVLVRAKELRSELFTAKGKPTGLIFPNINGGALSDMTFTQILRRMKVDHTMHGFRASFRTWGAALTTYEHEMLEFAIAHVVGDKTVQSYQRSDMVEKRHQLMQDWADYIKSKEGVTLVQNPE</sequence>
<dbReference type="EMBL" id="CP036282">
    <property type="protein sequence ID" value="QDL53658.1"/>
    <property type="molecule type" value="Genomic_DNA"/>
</dbReference>
<dbReference type="InterPro" id="IPR010998">
    <property type="entry name" value="Integrase_recombinase_N"/>
</dbReference>
<keyword evidence="2" id="KW-0229">DNA integration</keyword>
<dbReference type="InterPro" id="IPR053876">
    <property type="entry name" value="Phage_int_M"/>
</dbReference>
<dbReference type="GO" id="GO:0015074">
    <property type="term" value="P:DNA integration"/>
    <property type="evidence" value="ECO:0007669"/>
    <property type="project" value="UniProtKB-KW"/>
</dbReference>
<evidence type="ECO:0000256" key="3">
    <source>
        <dbReference type="ARBA" id="ARBA00023125"/>
    </source>
</evidence>
<dbReference type="InterPro" id="IPR002104">
    <property type="entry name" value="Integrase_catalytic"/>
</dbReference>
<dbReference type="Gene3D" id="3.30.160.390">
    <property type="entry name" value="Integrase, DNA-binding domain"/>
    <property type="match status" value="1"/>
</dbReference>
<protein>
    <submittedName>
        <fullName evidence="6">DUF4102 domain-containing protein</fullName>
    </submittedName>
</protein>
<reference evidence="7" key="2">
    <citation type="journal article" date="2020" name="Int. J. Syst. Evol. Microbiol.">
        <title>Genomic insights into a novel species Rhodoferax aquaticus sp. nov., isolated from freshwater.</title>
        <authorList>
            <person name="Li T."/>
            <person name="Zhuo Y."/>
            <person name="Jin C.Z."/>
            <person name="Wu X."/>
            <person name="Ko S.R."/>
            <person name="Jin F.J."/>
            <person name="Ahn C.Y."/>
            <person name="Oh H.M."/>
            <person name="Lee H.G."/>
            <person name="Jin L."/>
        </authorList>
    </citation>
    <scope>NUCLEOTIDE SEQUENCE [LARGE SCALE GENOMIC DNA]</scope>
    <source>
        <strain evidence="7">Gr-4</strain>
    </source>
</reference>
<evidence type="ECO:0000313" key="7">
    <source>
        <dbReference type="Proteomes" id="UP000317365"/>
    </source>
</evidence>
<evidence type="ECO:0000256" key="2">
    <source>
        <dbReference type="ARBA" id="ARBA00022908"/>
    </source>
</evidence>
<dbReference type="Gene3D" id="1.10.443.10">
    <property type="entry name" value="Intergrase catalytic core"/>
    <property type="match status" value="1"/>
</dbReference>
<comment type="similarity">
    <text evidence="1">Belongs to the 'phage' integrase family.</text>
</comment>
<dbReference type="KEGG" id="rhg:EXZ61_05410"/>
<dbReference type="GO" id="GO:0006310">
    <property type="term" value="P:DNA recombination"/>
    <property type="evidence" value="ECO:0007669"/>
    <property type="project" value="UniProtKB-KW"/>
</dbReference>
<dbReference type="Pfam" id="PF22022">
    <property type="entry name" value="Phage_int_M"/>
    <property type="match status" value="1"/>
</dbReference>
<dbReference type="Pfam" id="PF13356">
    <property type="entry name" value="Arm-DNA-bind_3"/>
    <property type="match status" value="1"/>
</dbReference>
<organism evidence="6 7">
    <name type="scientific">Rhodoferax aquaticus</name>
    <dbReference type="NCBI Taxonomy" id="2527691"/>
    <lineage>
        <taxon>Bacteria</taxon>
        <taxon>Pseudomonadati</taxon>
        <taxon>Pseudomonadota</taxon>
        <taxon>Betaproteobacteria</taxon>
        <taxon>Burkholderiales</taxon>
        <taxon>Comamonadaceae</taxon>
        <taxon>Rhodoferax</taxon>
    </lineage>
</organism>
<feature type="domain" description="Tyr recombinase" evidence="5">
    <location>
        <begin position="234"/>
        <end position="412"/>
    </location>
</feature>
<dbReference type="PANTHER" id="PTHR30629">
    <property type="entry name" value="PROPHAGE INTEGRASE"/>
    <property type="match status" value="1"/>
</dbReference>
<keyword evidence="7" id="KW-1185">Reference proteome</keyword>
<dbReference type="Proteomes" id="UP000317365">
    <property type="component" value="Chromosome"/>
</dbReference>
<dbReference type="Gene3D" id="1.10.150.130">
    <property type="match status" value="1"/>
</dbReference>
<dbReference type="Pfam" id="PF00589">
    <property type="entry name" value="Phage_integrase"/>
    <property type="match status" value="1"/>
</dbReference>
<dbReference type="AlphaFoldDB" id="A0A515ELX4"/>
<proteinExistence type="inferred from homology"/>
<evidence type="ECO:0000313" key="6">
    <source>
        <dbReference type="EMBL" id="QDL53658.1"/>
    </source>
</evidence>
<reference evidence="7" key="1">
    <citation type="submission" date="2019-02" db="EMBL/GenBank/DDBJ databases">
        <title>Complete genome sequence of Rhodoferax sp. Gr-4.</title>
        <authorList>
            <person name="Jin L."/>
        </authorList>
    </citation>
    <scope>NUCLEOTIDE SEQUENCE [LARGE SCALE GENOMIC DNA]</scope>
    <source>
        <strain evidence="7">Gr-4</strain>
    </source>
</reference>
<accession>A0A515ELX4</accession>
<keyword evidence="3" id="KW-0238">DNA-binding</keyword>
<gene>
    <name evidence="6" type="ORF">EXZ61_05410</name>
</gene>
<dbReference type="SUPFAM" id="SSF56349">
    <property type="entry name" value="DNA breaking-rejoining enzymes"/>
    <property type="match status" value="1"/>
</dbReference>
<dbReference type="PROSITE" id="PS51898">
    <property type="entry name" value="TYR_RECOMBINASE"/>
    <property type="match status" value="1"/>
</dbReference>
<dbReference type="InterPro" id="IPR050808">
    <property type="entry name" value="Phage_Integrase"/>
</dbReference>
<name>A0A515ELX4_9BURK</name>
<dbReference type="InterPro" id="IPR011010">
    <property type="entry name" value="DNA_brk_join_enz"/>
</dbReference>
<evidence type="ECO:0000256" key="4">
    <source>
        <dbReference type="ARBA" id="ARBA00023172"/>
    </source>
</evidence>
<dbReference type="RefSeq" id="WP_142809763.1">
    <property type="nucleotide sequence ID" value="NZ_CP036282.1"/>
</dbReference>
<keyword evidence="4" id="KW-0233">DNA recombination</keyword>
<dbReference type="CDD" id="cd00801">
    <property type="entry name" value="INT_P4_C"/>
    <property type="match status" value="1"/>
</dbReference>
<dbReference type="GO" id="GO:0003677">
    <property type="term" value="F:DNA binding"/>
    <property type="evidence" value="ECO:0007669"/>
    <property type="project" value="UniProtKB-KW"/>
</dbReference>
<evidence type="ECO:0000256" key="1">
    <source>
        <dbReference type="ARBA" id="ARBA00008857"/>
    </source>
</evidence>
<dbReference type="PANTHER" id="PTHR30629:SF2">
    <property type="entry name" value="PROPHAGE INTEGRASE INTS-RELATED"/>
    <property type="match status" value="1"/>
</dbReference>
<evidence type="ECO:0000259" key="5">
    <source>
        <dbReference type="PROSITE" id="PS51898"/>
    </source>
</evidence>
<dbReference type="InterPro" id="IPR025166">
    <property type="entry name" value="Integrase_DNA_bind_dom"/>
</dbReference>
<dbReference type="InterPro" id="IPR038488">
    <property type="entry name" value="Integrase_DNA-bd_sf"/>
</dbReference>
<dbReference type="InterPro" id="IPR013762">
    <property type="entry name" value="Integrase-like_cat_sf"/>
</dbReference>